<accession>A0A814AIV9</accession>
<protein>
    <submittedName>
        <fullName evidence="2">Uncharacterized protein</fullName>
    </submittedName>
</protein>
<proteinExistence type="predicted"/>
<evidence type="ECO:0000256" key="1">
    <source>
        <dbReference type="SAM" id="Phobius"/>
    </source>
</evidence>
<evidence type="ECO:0000313" key="3">
    <source>
        <dbReference type="Proteomes" id="UP000663852"/>
    </source>
</evidence>
<keyword evidence="1" id="KW-0472">Membrane</keyword>
<evidence type="ECO:0000313" key="2">
    <source>
        <dbReference type="EMBL" id="CAF0913197.1"/>
    </source>
</evidence>
<dbReference type="EMBL" id="CAJNOJ010000036">
    <property type="protein sequence ID" value="CAF0913197.1"/>
    <property type="molecule type" value="Genomic_DNA"/>
</dbReference>
<name>A0A814AIV9_ADIRI</name>
<sequence>MEINPRNDSRRGGGGGNCIHSIDSHSFQGLLLLFILDVFLFTLKSWILFTALCWKLNTHVCNSHWLTLKANQSYLPRDISLFIQTIFFTPQDKSLTFN</sequence>
<organism evidence="2 3">
    <name type="scientific">Adineta ricciae</name>
    <name type="common">Rotifer</name>
    <dbReference type="NCBI Taxonomy" id="249248"/>
    <lineage>
        <taxon>Eukaryota</taxon>
        <taxon>Metazoa</taxon>
        <taxon>Spiralia</taxon>
        <taxon>Gnathifera</taxon>
        <taxon>Rotifera</taxon>
        <taxon>Eurotatoria</taxon>
        <taxon>Bdelloidea</taxon>
        <taxon>Adinetida</taxon>
        <taxon>Adinetidae</taxon>
        <taxon>Adineta</taxon>
    </lineage>
</organism>
<dbReference type="AlphaFoldDB" id="A0A814AIV9"/>
<gene>
    <name evidence="2" type="ORF">EDS130_LOCUS10380</name>
</gene>
<keyword evidence="1" id="KW-1133">Transmembrane helix</keyword>
<reference evidence="2" key="1">
    <citation type="submission" date="2021-02" db="EMBL/GenBank/DDBJ databases">
        <authorList>
            <person name="Nowell W R."/>
        </authorList>
    </citation>
    <scope>NUCLEOTIDE SEQUENCE</scope>
</reference>
<keyword evidence="1" id="KW-0812">Transmembrane</keyword>
<comment type="caution">
    <text evidence="2">The sequence shown here is derived from an EMBL/GenBank/DDBJ whole genome shotgun (WGS) entry which is preliminary data.</text>
</comment>
<dbReference type="Proteomes" id="UP000663852">
    <property type="component" value="Unassembled WGS sequence"/>
</dbReference>
<feature type="transmembrane region" description="Helical" evidence="1">
    <location>
        <begin position="30"/>
        <end position="54"/>
    </location>
</feature>